<dbReference type="SUPFAM" id="SSF69118">
    <property type="entry name" value="AhpD-like"/>
    <property type="match status" value="1"/>
</dbReference>
<dbReference type="Proteomes" id="UP001595947">
    <property type="component" value="Unassembled WGS sequence"/>
</dbReference>
<evidence type="ECO:0000313" key="2">
    <source>
        <dbReference type="EMBL" id="MFC5065137.1"/>
    </source>
</evidence>
<proteinExistence type="predicted"/>
<feature type="compositionally biased region" description="Basic and acidic residues" evidence="1">
    <location>
        <begin position="7"/>
        <end position="21"/>
    </location>
</feature>
<dbReference type="PANTHER" id="PTHR34846:SF11">
    <property type="entry name" value="4-CARBOXYMUCONOLACTONE DECARBOXYLASE FAMILY PROTEIN (AFU_ORTHOLOGUE AFUA_6G11590)"/>
    <property type="match status" value="1"/>
</dbReference>
<gene>
    <name evidence="2" type="ORF">ACFPBZ_23175</name>
</gene>
<evidence type="ECO:0000313" key="3">
    <source>
        <dbReference type="Proteomes" id="UP001595947"/>
    </source>
</evidence>
<dbReference type="Gene3D" id="1.20.1290.10">
    <property type="entry name" value="AhpD-like"/>
    <property type="match status" value="1"/>
</dbReference>
<dbReference type="InterPro" id="IPR029032">
    <property type="entry name" value="AhpD-like"/>
</dbReference>
<feature type="region of interest" description="Disordered" evidence="1">
    <location>
        <begin position="1"/>
        <end position="23"/>
    </location>
</feature>
<sequence>MTMHPAADAKDWGGRLPRNESIDLDDDQRAAVSEIHERTARWAERSGFAPTDDAGGLIGPFNALALRPGQGRAFNGWVANDQRTSSLPKAIREVVILTVGVAWDADYEIYAHVAVGRAVGLSGTVIEGIRSGSTEGFGADELAAHRFTAELVRDHRVSDESYAAALESFGRDGVLDMVHLIGMYLATSALLNAFEVPAPEIPPAS</sequence>
<name>A0ABV9YT60_9PSEU</name>
<comment type="caution">
    <text evidence="2">The sequence shown here is derived from an EMBL/GenBank/DDBJ whole genome shotgun (WGS) entry which is preliminary data.</text>
</comment>
<evidence type="ECO:0000256" key="1">
    <source>
        <dbReference type="SAM" id="MobiDB-lite"/>
    </source>
</evidence>
<dbReference type="PANTHER" id="PTHR34846">
    <property type="entry name" value="4-CARBOXYMUCONOLACTONE DECARBOXYLASE FAMILY PROTEIN (AFU_ORTHOLOGUE AFUA_6G11590)"/>
    <property type="match status" value="1"/>
</dbReference>
<protein>
    <submittedName>
        <fullName evidence="2">Carboxymuconolactone decarboxylase family protein</fullName>
    </submittedName>
</protein>
<keyword evidence="3" id="KW-1185">Reference proteome</keyword>
<dbReference type="EMBL" id="JBHSIV010000031">
    <property type="protein sequence ID" value="MFC5065137.1"/>
    <property type="molecule type" value="Genomic_DNA"/>
</dbReference>
<organism evidence="2 3">
    <name type="scientific">Actinomycetospora atypica</name>
    <dbReference type="NCBI Taxonomy" id="1290095"/>
    <lineage>
        <taxon>Bacteria</taxon>
        <taxon>Bacillati</taxon>
        <taxon>Actinomycetota</taxon>
        <taxon>Actinomycetes</taxon>
        <taxon>Pseudonocardiales</taxon>
        <taxon>Pseudonocardiaceae</taxon>
        <taxon>Actinomycetospora</taxon>
    </lineage>
</organism>
<dbReference type="RefSeq" id="WP_378038473.1">
    <property type="nucleotide sequence ID" value="NZ_JBHSIV010000031.1"/>
</dbReference>
<accession>A0ABV9YT60</accession>
<reference evidence="3" key="1">
    <citation type="journal article" date="2019" name="Int. J. Syst. Evol. Microbiol.">
        <title>The Global Catalogue of Microorganisms (GCM) 10K type strain sequencing project: providing services to taxonomists for standard genome sequencing and annotation.</title>
        <authorList>
            <consortium name="The Broad Institute Genomics Platform"/>
            <consortium name="The Broad Institute Genome Sequencing Center for Infectious Disease"/>
            <person name="Wu L."/>
            <person name="Ma J."/>
        </authorList>
    </citation>
    <scope>NUCLEOTIDE SEQUENCE [LARGE SCALE GENOMIC DNA]</scope>
    <source>
        <strain evidence="3">CGMCC 4.7093</strain>
    </source>
</reference>